<evidence type="ECO:0008006" key="6">
    <source>
        <dbReference type="Google" id="ProtNLM"/>
    </source>
</evidence>
<dbReference type="PANTHER" id="PTHR11528">
    <property type="entry name" value="HEAT SHOCK PROTEIN 90 FAMILY MEMBER"/>
    <property type="match status" value="1"/>
</dbReference>
<dbReference type="Gene3D" id="3.30.230.80">
    <property type="match status" value="1"/>
</dbReference>
<dbReference type="Pfam" id="PF00183">
    <property type="entry name" value="HSP90"/>
    <property type="match status" value="2"/>
</dbReference>
<dbReference type="InterPro" id="IPR001404">
    <property type="entry name" value="Hsp90_fam"/>
</dbReference>
<reference evidence="4" key="3">
    <citation type="submission" date="2025-09" db="UniProtKB">
        <authorList>
            <consortium name="Ensembl"/>
        </authorList>
    </citation>
    <scope>IDENTIFICATION</scope>
</reference>
<dbReference type="GO" id="GO:0005524">
    <property type="term" value="F:ATP binding"/>
    <property type="evidence" value="ECO:0007669"/>
    <property type="project" value="InterPro"/>
</dbReference>
<feature type="region of interest" description="Disordered" evidence="3">
    <location>
        <begin position="64"/>
        <end position="109"/>
    </location>
</feature>
<dbReference type="AlphaFoldDB" id="A0A452RQH6"/>
<dbReference type="OMA" id="EYGEFHQ"/>
<keyword evidence="2" id="KW-0143">Chaperone</keyword>
<feature type="compositionally biased region" description="Basic and acidic residues" evidence="3">
    <location>
        <begin position="71"/>
        <end position="87"/>
    </location>
</feature>
<proteinExistence type="inferred from homology"/>
<reference evidence="4" key="2">
    <citation type="submission" date="2025-08" db="UniProtKB">
        <authorList>
            <consortium name="Ensembl"/>
        </authorList>
    </citation>
    <scope>IDENTIFICATION</scope>
</reference>
<comment type="similarity">
    <text evidence="1">Belongs to the heat shock protein 90 family.</text>
</comment>
<protein>
    <recommendedName>
        <fullName evidence="6">Heat shock protein 90 beta family member 1</fullName>
    </recommendedName>
</protein>
<sequence length="311" mass="35692">MISCGQVKRVLALLSHSHAALLQSVRQTHTWERPGKEVVKKHSQFIGYPTSLYLEKEQEKEIIGNEAEEEKGEKEEDKANEKPKTEDVGSDEEVDSRQNSKKRTKKSKEKCIYQEELNKTRPIWTRSSDDITQEEYREFYKSLTSDWEDHLVVKHLFLEGEGDDFSFKYVSHMKETQKSICYITGESKEQVVNSAVPIDVYHVQALEGFDVKSLVSVTKEGVELPEDKEKKMEKSKAKFENLCKFMKEIFAKKVTISGDPQTYSSHIYVMVRLGLGIDTDEVTAQKPSAALPDEILPLEGDEDTFLVEQED</sequence>
<dbReference type="GeneTree" id="ENSGT01020000230401"/>
<keyword evidence="5" id="KW-1185">Reference proteome</keyword>
<dbReference type="SUPFAM" id="SSF54211">
    <property type="entry name" value="Ribosomal protein S5 domain 2-like"/>
    <property type="match status" value="2"/>
</dbReference>
<dbReference type="GO" id="GO:0051082">
    <property type="term" value="F:unfolded protein binding"/>
    <property type="evidence" value="ECO:0007669"/>
    <property type="project" value="InterPro"/>
</dbReference>
<dbReference type="Proteomes" id="UP000291022">
    <property type="component" value="Unassembled WGS sequence"/>
</dbReference>
<evidence type="ECO:0000313" key="4">
    <source>
        <dbReference type="Ensembl" id="ENSUAMP00000021540.1"/>
    </source>
</evidence>
<feature type="compositionally biased region" description="Basic residues" evidence="3">
    <location>
        <begin position="99"/>
        <end position="108"/>
    </location>
</feature>
<evidence type="ECO:0000313" key="5">
    <source>
        <dbReference type="Proteomes" id="UP000291022"/>
    </source>
</evidence>
<evidence type="ECO:0000256" key="1">
    <source>
        <dbReference type="ARBA" id="ARBA00008239"/>
    </source>
</evidence>
<dbReference type="InterPro" id="IPR020568">
    <property type="entry name" value="Ribosomal_Su5_D2-typ_SF"/>
</dbReference>
<evidence type="ECO:0000256" key="3">
    <source>
        <dbReference type="SAM" id="MobiDB-lite"/>
    </source>
</evidence>
<dbReference type="STRING" id="9643.ENSUAMP00000021540"/>
<organism evidence="4 5">
    <name type="scientific">Ursus americanus</name>
    <name type="common">American black bear</name>
    <name type="synonym">Euarctos americanus</name>
    <dbReference type="NCBI Taxonomy" id="9643"/>
    <lineage>
        <taxon>Eukaryota</taxon>
        <taxon>Metazoa</taxon>
        <taxon>Chordata</taxon>
        <taxon>Craniata</taxon>
        <taxon>Vertebrata</taxon>
        <taxon>Euteleostomi</taxon>
        <taxon>Mammalia</taxon>
        <taxon>Eutheria</taxon>
        <taxon>Laurasiatheria</taxon>
        <taxon>Carnivora</taxon>
        <taxon>Caniformia</taxon>
        <taxon>Ursidae</taxon>
        <taxon>Ursus</taxon>
    </lineage>
</organism>
<reference evidence="5" key="1">
    <citation type="submission" date="2016-06" db="EMBL/GenBank/DDBJ databases">
        <title>De novo assembly and RNA-Seq shows season-dependent expression and editing in black bear kidneys.</title>
        <authorList>
            <person name="Korstanje R."/>
            <person name="Srivastava A."/>
            <person name="Sarsani V.K."/>
            <person name="Sheehan S.M."/>
            <person name="Seger R.L."/>
            <person name="Barter M.E."/>
            <person name="Lindqvist C."/>
            <person name="Brody L.C."/>
            <person name="Mullikin J.C."/>
        </authorList>
    </citation>
    <scope>NUCLEOTIDE SEQUENCE [LARGE SCALE GENOMIC DNA]</scope>
</reference>
<name>A0A452RQH6_URSAM</name>
<dbReference type="GO" id="GO:0016887">
    <property type="term" value="F:ATP hydrolysis activity"/>
    <property type="evidence" value="ECO:0007669"/>
    <property type="project" value="InterPro"/>
</dbReference>
<dbReference type="GO" id="GO:0140662">
    <property type="term" value="F:ATP-dependent protein folding chaperone"/>
    <property type="evidence" value="ECO:0007669"/>
    <property type="project" value="InterPro"/>
</dbReference>
<accession>A0A452RQH6</accession>
<dbReference type="Ensembl" id="ENSUAMT00000024073.1">
    <property type="protein sequence ID" value="ENSUAMP00000021540.1"/>
    <property type="gene ID" value="ENSUAMG00000016911.1"/>
</dbReference>
<evidence type="ECO:0000256" key="2">
    <source>
        <dbReference type="ARBA" id="ARBA00023186"/>
    </source>
</evidence>